<name>A0A9J7IYU4_SPOLT</name>
<evidence type="ECO:0000259" key="5">
    <source>
        <dbReference type="PROSITE" id="PS50097"/>
    </source>
</evidence>
<evidence type="ECO:0000313" key="7">
    <source>
        <dbReference type="RefSeq" id="XP_022834396.1"/>
    </source>
</evidence>
<keyword evidence="2" id="KW-0677">Repeat</keyword>
<dbReference type="InterPro" id="IPR000210">
    <property type="entry name" value="BTB/POZ_dom"/>
</dbReference>
<dbReference type="PANTHER" id="PTHR24412:SF466">
    <property type="entry name" value="RING CANAL KELCH PROTEIN"/>
    <property type="match status" value="1"/>
</dbReference>
<accession>A0A9J7IYU4</accession>
<dbReference type="Gene3D" id="1.25.40.420">
    <property type="match status" value="1"/>
</dbReference>
<feature type="compositionally biased region" description="Gly residues" evidence="4">
    <location>
        <begin position="27"/>
        <end position="50"/>
    </location>
</feature>
<reference evidence="7" key="1">
    <citation type="submission" date="2025-08" db="UniProtKB">
        <authorList>
            <consortium name="RefSeq"/>
        </authorList>
    </citation>
    <scope>IDENTIFICATION</scope>
    <source>
        <strain evidence="7">Ishihara</strain>
        <tissue evidence="7">Whole body</tissue>
    </source>
</reference>
<dbReference type="GeneID" id="111362096"/>
<feature type="domain" description="BTB" evidence="5">
    <location>
        <begin position="50"/>
        <end position="103"/>
    </location>
</feature>
<keyword evidence="3" id="KW-0009">Actin-binding</keyword>
<proteinExistence type="predicted"/>
<dbReference type="SMART" id="SM00875">
    <property type="entry name" value="BACK"/>
    <property type="match status" value="1"/>
</dbReference>
<dbReference type="OrthoDB" id="45365at2759"/>
<keyword evidence="1" id="KW-0880">Kelch repeat</keyword>
<keyword evidence="6" id="KW-1185">Reference proteome</keyword>
<dbReference type="Pfam" id="PF07707">
    <property type="entry name" value="BACK"/>
    <property type="match status" value="1"/>
</dbReference>
<dbReference type="RefSeq" id="XP_022834396.1">
    <property type="nucleotide sequence ID" value="XM_022978628.1"/>
</dbReference>
<dbReference type="InterPro" id="IPR011333">
    <property type="entry name" value="SKP1/BTB/POZ_sf"/>
</dbReference>
<sequence>MAALARLRRAAVLTDVTLHARAECAGGAEGTEGTGGAEGTEGAEGTGGAAADGPGLPAHRAVLAAASPYFHAMFTQFDESTQPSVTIQNVEPQALEAIIEYIYCPDSLVVTEDNVQSLLAGASLLQVGGVRGAACAFLAAALCADNALGIRAFADLHACADLRHAAARYVEDHFVDVLQSDEFLALAPDTLAALLASDRVAVPGEEVVLDAAVRWVQHVAVRGGGRHGPAQAQSARVPAANGTRRRYY</sequence>
<evidence type="ECO:0000256" key="4">
    <source>
        <dbReference type="SAM" id="MobiDB-lite"/>
    </source>
</evidence>
<dbReference type="Pfam" id="PF00651">
    <property type="entry name" value="BTB"/>
    <property type="match status" value="1"/>
</dbReference>
<gene>
    <name evidence="7" type="primary">LOC111362096</name>
</gene>
<feature type="region of interest" description="Disordered" evidence="4">
    <location>
        <begin position="26"/>
        <end position="51"/>
    </location>
</feature>
<dbReference type="KEGG" id="sliu:111362096"/>
<protein>
    <submittedName>
        <fullName evidence="7">Kelch-like protein 17</fullName>
    </submittedName>
</protein>
<evidence type="ECO:0000256" key="1">
    <source>
        <dbReference type="ARBA" id="ARBA00022441"/>
    </source>
</evidence>
<evidence type="ECO:0000256" key="3">
    <source>
        <dbReference type="ARBA" id="ARBA00023203"/>
    </source>
</evidence>
<dbReference type="InterPro" id="IPR011705">
    <property type="entry name" value="BACK"/>
</dbReference>
<feature type="region of interest" description="Disordered" evidence="4">
    <location>
        <begin position="224"/>
        <end position="248"/>
    </location>
</feature>
<dbReference type="Gene3D" id="3.30.710.10">
    <property type="entry name" value="Potassium Channel Kv1.1, Chain A"/>
    <property type="match status" value="1"/>
</dbReference>
<dbReference type="PROSITE" id="PS50097">
    <property type="entry name" value="BTB"/>
    <property type="match status" value="1"/>
</dbReference>
<organism evidence="6 7">
    <name type="scientific">Spodoptera litura</name>
    <name type="common">Asian cotton leafworm</name>
    <dbReference type="NCBI Taxonomy" id="69820"/>
    <lineage>
        <taxon>Eukaryota</taxon>
        <taxon>Metazoa</taxon>
        <taxon>Ecdysozoa</taxon>
        <taxon>Arthropoda</taxon>
        <taxon>Hexapoda</taxon>
        <taxon>Insecta</taxon>
        <taxon>Pterygota</taxon>
        <taxon>Neoptera</taxon>
        <taxon>Endopterygota</taxon>
        <taxon>Lepidoptera</taxon>
        <taxon>Glossata</taxon>
        <taxon>Ditrysia</taxon>
        <taxon>Noctuoidea</taxon>
        <taxon>Noctuidae</taxon>
        <taxon>Amphipyrinae</taxon>
        <taxon>Spodoptera</taxon>
    </lineage>
</organism>
<evidence type="ECO:0000256" key="2">
    <source>
        <dbReference type="ARBA" id="ARBA00022737"/>
    </source>
</evidence>
<dbReference type="Proteomes" id="UP000301870">
    <property type="component" value="Unplaced"/>
</dbReference>
<dbReference type="SMART" id="SM00225">
    <property type="entry name" value="BTB"/>
    <property type="match status" value="1"/>
</dbReference>
<dbReference type="CTD" id="3792"/>
<dbReference type="PANTHER" id="PTHR24412">
    <property type="entry name" value="KELCH PROTEIN"/>
    <property type="match status" value="1"/>
</dbReference>
<dbReference type="AlphaFoldDB" id="A0A9J7IYU4"/>
<dbReference type="SUPFAM" id="SSF54695">
    <property type="entry name" value="POZ domain"/>
    <property type="match status" value="1"/>
</dbReference>
<evidence type="ECO:0000313" key="6">
    <source>
        <dbReference type="Proteomes" id="UP000301870"/>
    </source>
</evidence>